<keyword evidence="2" id="KW-1185">Reference proteome</keyword>
<reference evidence="1" key="1">
    <citation type="submission" date="2021-06" db="EMBL/GenBank/DDBJ databases">
        <authorList>
            <person name="Kallberg Y."/>
            <person name="Tangrot J."/>
            <person name="Rosling A."/>
        </authorList>
    </citation>
    <scope>NUCLEOTIDE SEQUENCE</scope>
    <source>
        <strain evidence="1">IL203A</strain>
    </source>
</reference>
<proteinExistence type="predicted"/>
<feature type="non-terminal residue" evidence="1">
    <location>
        <position position="67"/>
    </location>
</feature>
<evidence type="ECO:0000313" key="2">
    <source>
        <dbReference type="Proteomes" id="UP000789702"/>
    </source>
</evidence>
<dbReference type="EMBL" id="CAJVPU010000070">
    <property type="protein sequence ID" value="CAG8439855.1"/>
    <property type="molecule type" value="Genomic_DNA"/>
</dbReference>
<sequence length="67" mass="7988">MSHDRQTFKTEMSLRTMRRMVLQKLTAKNIDLLNFRPELLPEERQYIKGQLVNEVSKIFAFDMSELA</sequence>
<organism evidence="1 2">
    <name type="scientific">Dentiscutata heterogama</name>
    <dbReference type="NCBI Taxonomy" id="1316150"/>
    <lineage>
        <taxon>Eukaryota</taxon>
        <taxon>Fungi</taxon>
        <taxon>Fungi incertae sedis</taxon>
        <taxon>Mucoromycota</taxon>
        <taxon>Glomeromycotina</taxon>
        <taxon>Glomeromycetes</taxon>
        <taxon>Diversisporales</taxon>
        <taxon>Gigasporaceae</taxon>
        <taxon>Dentiscutata</taxon>
    </lineage>
</organism>
<dbReference type="Proteomes" id="UP000789702">
    <property type="component" value="Unassembled WGS sequence"/>
</dbReference>
<comment type="caution">
    <text evidence="1">The sequence shown here is derived from an EMBL/GenBank/DDBJ whole genome shotgun (WGS) entry which is preliminary data.</text>
</comment>
<name>A0ACA9JWP5_9GLOM</name>
<gene>
    <name evidence="1" type="ORF">DHETER_LOCUS179</name>
</gene>
<evidence type="ECO:0000313" key="1">
    <source>
        <dbReference type="EMBL" id="CAG8439855.1"/>
    </source>
</evidence>
<accession>A0ACA9JWP5</accession>
<protein>
    <submittedName>
        <fullName evidence="1">12282_t:CDS:1</fullName>
    </submittedName>
</protein>